<dbReference type="InterPro" id="IPR013785">
    <property type="entry name" value="Aldolase_TIM"/>
</dbReference>
<keyword evidence="6" id="KW-0411">Iron-sulfur</keyword>
<dbReference type="PROSITE" id="PS51918">
    <property type="entry name" value="RADICAL_SAM"/>
    <property type="match status" value="1"/>
</dbReference>
<dbReference type="InterPro" id="IPR058240">
    <property type="entry name" value="rSAM_sf"/>
</dbReference>
<evidence type="ECO:0000313" key="8">
    <source>
        <dbReference type="EMBL" id="GFZ32081.1"/>
    </source>
</evidence>
<keyword evidence="5" id="KW-0408">Iron</keyword>
<evidence type="ECO:0000256" key="2">
    <source>
        <dbReference type="ARBA" id="ARBA00022485"/>
    </source>
</evidence>
<dbReference type="PANTHER" id="PTHR11228">
    <property type="entry name" value="RADICAL SAM DOMAIN PROTEIN"/>
    <property type="match status" value="1"/>
</dbReference>
<evidence type="ECO:0000256" key="4">
    <source>
        <dbReference type="ARBA" id="ARBA00022723"/>
    </source>
</evidence>
<dbReference type="InterPro" id="IPR050377">
    <property type="entry name" value="Radical_SAM_PqqE_MftC-like"/>
</dbReference>
<dbReference type="CDD" id="cd21109">
    <property type="entry name" value="SPASM"/>
    <property type="match status" value="1"/>
</dbReference>
<gene>
    <name evidence="8" type="ORF">CSC2_26070</name>
</gene>
<keyword evidence="4" id="KW-0479">Metal-binding</keyword>
<protein>
    <submittedName>
        <fullName evidence="8">Radical SAM protein</fullName>
    </submittedName>
</protein>
<dbReference type="Proteomes" id="UP000663802">
    <property type="component" value="Unassembled WGS sequence"/>
</dbReference>
<name>A0ABQ1EBG6_9CLOT</name>
<dbReference type="InterPro" id="IPR007197">
    <property type="entry name" value="rSAM"/>
</dbReference>
<dbReference type="SUPFAM" id="SSF102114">
    <property type="entry name" value="Radical SAM enzymes"/>
    <property type="match status" value="1"/>
</dbReference>
<reference evidence="8 9" key="1">
    <citation type="journal article" date="2021" name="Int. J. Syst. Evol. Microbiol.">
        <title>Clostridium zeae sp. nov., isolated from corn silage.</title>
        <authorList>
            <person name="Kobayashi H."/>
            <person name="Tanizawa Y."/>
            <person name="Yagura M."/>
            <person name="Sakamoto M."/>
            <person name="Ohkuma M."/>
            <person name="Tohno M."/>
        </authorList>
    </citation>
    <scope>NUCLEOTIDE SEQUENCE [LARGE SCALE GENOMIC DNA]</scope>
    <source>
        <strain evidence="8 9">CSC2</strain>
    </source>
</reference>
<dbReference type="InterPro" id="IPR034391">
    <property type="entry name" value="AdoMet-like_SPASM_containing"/>
</dbReference>
<dbReference type="Pfam" id="PF04055">
    <property type="entry name" value="Radical_SAM"/>
    <property type="match status" value="1"/>
</dbReference>
<dbReference type="EMBL" id="BMBA01000002">
    <property type="protein sequence ID" value="GFZ32081.1"/>
    <property type="molecule type" value="Genomic_DNA"/>
</dbReference>
<organism evidence="8 9">
    <name type="scientific">Clostridium zeae</name>
    <dbReference type="NCBI Taxonomy" id="2759022"/>
    <lineage>
        <taxon>Bacteria</taxon>
        <taxon>Bacillati</taxon>
        <taxon>Bacillota</taxon>
        <taxon>Clostridia</taxon>
        <taxon>Eubacteriales</taxon>
        <taxon>Clostridiaceae</taxon>
        <taxon>Clostridium</taxon>
    </lineage>
</organism>
<comment type="caution">
    <text evidence="8">The sequence shown here is derived from an EMBL/GenBank/DDBJ whole genome shotgun (WGS) entry which is preliminary data.</text>
</comment>
<evidence type="ECO:0000313" key="9">
    <source>
        <dbReference type="Proteomes" id="UP000663802"/>
    </source>
</evidence>
<dbReference type="SFLD" id="SFLDS00029">
    <property type="entry name" value="Radical_SAM"/>
    <property type="match status" value="1"/>
</dbReference>
<evidence type="ECO:0000256" key="5">
    <source>
        <dbReference type="ARBA" id="ARBA00023004"/>
    </source>
</evidence>
<keyword evidence="2" id="KW-0004">4Fe-4S</keyword>
<feature type="domain" description="Radical SAM core" evidence="7">
    <location>
        <begin position="39"/>
        <end position="252"/>
    </location>
</feature>
<dbReference type="SFLD" id="SFLDG01067">
    <property type="entry name" value="SPASM/twitch_domain_containing"/>
    <property type="match status" value="1"/>
</dbReference>
<accession>A0ABQ1EBG6</accession>
<dbReference type="SFLD" id="SFLDG01387">
    <property type="entry name" value="BtrN-like_SPASM_domain_contain"/>
    <property type="match status" value="1"/>
</dbReference>
<keyword evidence="3" id="KW-0949">S-adenosyl-L-methionine</keyword>
<dbReference type="RefSeq" id="WP_206870355.1">
    <property type="nucleotide sequence ID" value="NZ_BMBA01000002.1"/>
</dbReference>
<dbReference type="CDD" id="cd01335">
    <property type="entry name" value="Radical_SAM"/>
    <property type="match status" value="1"/>
</dbReference>
<proteinExistence type="predicted"/>
<dbReference type="Gene3D" id="3.20.20.70">
    <property type="entry name" value="Aldolase class I"/>
    <property type="match status" value="1"/>
</dbReference>
<keyword evidence="9" id="KW-1185">Reference proteome</keyword>
<dbReference type="InterPro" id="IPR023885">
    <property type="entry name" value="4Fe4S-binding_SPASM_dom"/>
</dbReference>
<dbReference type="Pfam" id="PF13186">
    <property type="entry name" value="SPASM"/>
    <property type="match status" value="1"/>
</dbReference>
<sequence>MQPKTKVHYDEKSLEVLKRTIKNISDPLRNRKNNPCYATELPEVVGIKLTNRCNLRCKHCYEWNEKGFHRNMDKQEQQTDISLDTLKKVLEETEKVKSRLYLWGGEPLVYKHFDELTDLLVDDPREVAMCTNALLIPEKLDSIIKLSDNLELLVPVEGFEEDNDLIRGKGNFNKTMESLNTLLDLKKKCVYKGKISIHTVINDSVIPKLYELVEFFEQMGVDMLMLCYPWYIAEETACNMDNYFNENFSWIDDNKKDKSWHSFTYKVSPENIEILKQQIEKINSRVWDIRVRFQPDLDMKDVDDFILGTEVENLQKRSCLAVSTRMDIYPNGAVSSCKFFSEFTIGNLNNASVSEIWHSEEYKKVREIISSKLTPVCSKCNLLHLHGN</sequence>
<evidence type="ECO:0000256" key="6">
    <source>
        <dbReference type="ARBA" id="ARBA00023014"/>
    </source>
</evidence>
<evidence type="ECO:0000256" key="1">
    <source>
        <dbReference type="ARBA" id="ARBA00001966"/>
    </source>
</evidence>
<comment type="cofactor">
    <cofactor evidence="1">
        <name>[4Fe-4S] cluster</name>
        <dbReference type="ChEBI" id="CHEBI:49883"/>
    </cofactor>
</comment>
<evidence type="ECO:0000259" key="7">
    <source>
        <dbReference type="PROSITE" id="PS51918"/>
    </source>
</evidence>
<evidence type="ECO:0000256" key="3">
    <source>
        <dbReference type="ARBA" id="ARBA00022691"/>
    </source>
</evidence>
<dbReference type="PANTHER" id="PTHR11228:SF7">
    <property type="entry name" value="PQQA PEPTIDE CYCLASE"/>
    <property type="match status" value="1"/>
</dbReference>